<dbReference type="SMART" id="SM00248">
    <property type="entry name" value="ANK"/>
    <property type="match status" value="7"/>
</dbReference>
<dbReference type="Proteomes" id="UP000823775">
    <property type="component" value="Unassembled WGS sequence"/>
</dbReference>
<dbReference type="PANTHER" id="PTHR46224">
    <property type="entry name" value="ANKYRIN REPEAT FAMILY PROTEIN"/>
    <property type="match status" value="1"/>
</dbReference>
<accession>A0ABS8RM61</accession>
<evidence type="ECO:0000256" key="1">
    <source>
        <dbReference type="PROSITE-ProRule" id="PRU00023"/>
    </source>
</evidence>
<dbReference type="Gene3D" id="1.25.40.20">
    <property type="entry name" value="Ankyrin repeat-containing domain"/>
    <property type="match status" value="3"/>
</dbReference>
<comment type="caution">
    <text evidence="5">The sequence shown here is derived from an EMBL/GenBank/DDBJ whole genome shotgun (WGS) entry which is preliminary data.</text>
</comment>
<feature type="repeat" description="TPR" evidence="2">
    <location>
        <begin position="335"/>
        <end position="368"/>
    </location>
</feature>
<dbReference type="InterPro" id="IPR051616">
    <property type="entry name" value="Cul2-RING_E3_ligase_SR"/>
</dbReference>
<dbReference type="InterPro" id="IPR019734">
    <property type="entry name" value="TPR_rpt"/>
</dbReference>
<keyword evidence="1" id="KW-0040">ANK repeat</keyword>
<dbReference type="PROSITE" id="PS50088">
    <property type="entry name" value="ANK_REPEAT"/>
    <property type="match status" value="5"/>
</dbReference>
<feature type="repeat" description="ANK" evidence="1">
    <location>
        <begin position="88"/>
        <end position="120"/>
    </location>
</feature>
<dbReference type="InterPro" id="IPR002110">
    <property type="entry name" value="Ankyrin_rpt"/>
</dbReference>
<dbReference type="InterPro" id="IPR011990">
    <property type="entry name" value="TPR-like_helical_dom_sf"/>
</dbReference>
<dbReference type="SMART" id="SM00028">
    <property type="entry name" value="TPR"/>
    <property type="match status" value="3"/>
</dbReference>
<keyword evidence="6" id="KW-1185">Reference proteome</keyword>
<dbReference type="PRINTS" id="PR01415">
    <property type="entry name" value="ANKYRIN"/>
</dbReference>
<sequence>MAPDAAHALAVREKVQKFLKAACSGDIELFKKLAKQLDDGKGLAGTVADVKDANKRGALFFAAMEGKIELCKYLVEELKVDVNEKDAEGETPVLHAARHGHTATVQYLIEQGADPATPSASGATALHHAASIGHIELVKLLLSKGVDVDLQSDAGTPLMWAAGLGQEDAVKVLLEHHANIHVQTEDDNVSPLVSAVAANSLPCVELLVKAGADVNVRAGEATPLLIAAHNGSAEIINCLLQAGADPNAADDDGNKPIQVAATMGNRAAVEALLAVTPRIESVPEWSVDGVIEFMQSEYRREQEKTEAGRKANKSREPIIPKKDLPEVTPEAKKKAADAKARGEEAFKRKDFATAIDAYTQAIDFDPTDGTLFSNRSLCWIRLGQAEHALSDAKACRELRPDWAKACYREGAALRLLQRFEEAANAFYEGVQIDPESKELVTAFREAVEAGRKFHGTNKKNSSSSKS</sequence>
<proteinExistence type="predicted"/>
<dbReference type="Pfam" id="PF12796">
    <property type="entry name" value="Ank_2"/>
    <property type="match status" value="3"/>
</dbReference>
<dbReference type="InterPro" id="IPR058209">
    <property type="entry name" value="TPR_BSK1_C"/>
</dbReference>
<evidence type="ECO:0000313" key="6">
    <source>
        <dbReference type="Proteomes" id="UP000823775"/>
    </source>
</evidence>
<dbReference type="PANTHER" id="PTHR46224:SF6">
    <property type="entry name" value="ANKYRIN REPEAT FAMILY PROTEIN"/>
    <property type="match status" value="1"/>
</dbReference>
<feature type="repeat" description="TPR" evidence="2">
    <location>
        <begin position="403"/>
        <end position="436"/>
    </location>
</feature>
<dbReference type="Pfam" id="PF25575">
    <property type="entry name" value="TPR_BSK1_C"/>
    <property type="match status" value="1"/>
</dbReference>
<feature type="domain" description="Serine/threonine-protein kinase BSK1-like TPR repeats" evidence="4">
    <location>
        <begin position="332"/>
        <end position="407"/>
    </location>
</feature>
<dbReference type="Gene3D" id="1.25.40.10">
    <property type="entry name" value="Tetratricopeptide repeat domain"/>
    <property type="match status" value="1"/>
</dbReference>
<feature type="repeat" description="ANK" evidence="1">
    <location>
        <begin position="153"/>
        <end position="185"/>
    </location>
</feature>
<organism evidence="5 6">
    <name type="scientific">Datura stramonium</name>
    <name type="common">Jimsonweed</name>
    <name type="synonym">Common thornapple</name>
    <dbReference type="NCBI Taxonomy" id="4076"/>
    <lineage>
        <taxon>Eukaryota</taxon>
        <taxon>Viridiplantae</taxon>
        <taxon>Streptophyta</taxon>
        <taxon>Embryophyta</taxon>
        <taxon>Tracheophyta</taxon>
        <taxon>Spermatophyta</taxon>
        <taxon>Magnoliopsida</taxon>
        <taxon>eudicotyledons</taxon>
        <taxon>Gunneridae</taxon>
        <taxon>Pentapetalae</taxon>
        <taxon>asterids</taxon>
        <taxon>lamiids</taxon>
        <taxon>Solanales</taxon>
        <taxon>Solanaceae</taxon>
        <taxon>Solanoideae</taxon>
        <taxon>Datureae</taxon>
        <taxon>Datura</taxon>
    </lineage>
</organism>
<evidence type="ECO:0000313" key="5">
    <source>
        <dbReference type="EMBL" id="MCD7447773.1"/>
    </source>
</evidence>
<dbReference type="PROSITE" id="PS50297">
    <property type="entry name" value="ANK_REP_REGION"/>
    <property type="match status" value="5"/>
</dbReference>
<keyword evidence="2" id="KW-0802">TPR repeat</keyword>
<dbReference type="PROSITE" id="PS50005">
    <property type="entry name" value="TPR"/>
    <property type="match status" value="2"/>
</dbReference>
<feature type="repeat" description="ANK" evidence="1">
    <location>
        <begin position="219"/>
        <end position="251"/>
    </location>
</feature>
<dbReference type="SUPFAM" id="SSF48403">
    <property type="entry name" value="Ankyrin repeat"/>
    <property type="match status" value="1"/>
</dbReference>
<evidence type="ECO:0000259" key="4">
    <source>
        <dbReference type="Pfam" id="PF25575"/>
    </source>
</evidence>
<evidence type="ECO:0000256" key="3">
    <source>
        <dbReference type="SAM" id="MobiDB-lite"/>
    </source>
</evidence>
<dbReference type="InterPro" id="IPR036770">
    <property type="entry name" value="Ankyrin_rpt-contain_sf"/>
</dbReference>
<feature type="repeat" description="ANK" evidence="1">
    <location>
        <begin position="121"/>
        <end position="153"/>
    </location>
</feature>
<gene>
    <name evidence="5" type="ORF">HAX54_034758</name>
</gene>
<feature type="region of interest" description="Disordered" evidence="3">
    <location>
        <begin position="302"/>
        <end position="339"/>
    </location>
</feature>
<protein>
    <recommendedName>
        <fullName evidence="4">Serine/threonine-protein kinase BSK1-like TPR repeats domain-containing protein</fullName>
    </recommendedName>
</protein>
<dbReference type="SUPFAM" id="SSF48452">
    <property type="entry name" value="TPR-like"/>
    <property type="match status" value="1"/>
</dbReference>
<name>A0ABS8RM61_DATST</name>
<feature type="repeat" description="ANK" evidence="1">
    <location>
        <begin position="187"/>
        <end position="219"/>
    </location>
</feature>
<dbReference type="EMBL" id="JACEIK010000045">
    <property type="protein sequence ID" value="MCD7447773.1"/>
    <property type="molecule type" value="Genomic_DNA"/>
</dbReference>
<evidence type="ECO:0000256" key="2">
    <source>
        <dbReference type="PROSITE-ProRule" id="PRU00339"/>
    </source>
</evidence>
<reference evidence="5 6" key="1">
    <citation type="journal article" date="2021" name="BMC Genomics">
        <title>Datura genome reveals duplications of psychoactive alkaloid biosynthetic genes and high mutation rate following tissue culture.</title>
        <authorList>
            <person name="Rajewski A."/>
            <person name="Carter-House D."/>
            <person name="Stajich J."/>
            <person name="Litt A."/>
        </authorList>
    </citation>
    <scope>NUCLEOTIDE SEQUENCE [LARGE SCALE GENOMIC DNA]</scope>
    <source>
        <strain evidence="5">AR-01</strain>
    </source>
</reference>